<reference evidence="1 2" key="1">
    <citation type="journal article" date="2015" name="Nature">
        <title>rRNA introns, odd ribosomes, and small enigmatic genomes across a large radiation of phyla.</title>
        <authorList>
            <person name="Brown C.T."/>
            <person name="Hug L.A."/>
            <person name="Thomas B.C."/>
            <person name="Sharon I."/>
            <person name="Castelle C.J."/>
            <person name="Singh A."/>
            <person name="Wilkins M.J."/>
            <person name="Williams K.H."/>
            <person name="Banfield J.F."/>
        </authorList>
    </citation>
    <scope>NUCLEOTIDE SEQUENCE [LARGE SCALE GENOMIC DNA]</scope>
</reference>
<evidence type="ECO:0000313" key="1">
    <source>
        <dbReference type="EMBL" id="KKR09463.1"/>
    </source>
</evidence>
<comment type="caution">
    <text evidence="1">The sequence shown here is derived from an EMBL/GenBank/DDBJ whole genome shotgun (WGS) entry which is preliminary data.</text>
</comment>
<name>A0A837HSF0_9BACT</name>
<protein>
    <submittedName>
        <fullName evidence="1">Replication family protein</fullName>
    </submittedName>
</protein>
<accession>A0A837HSF0</accession>
<dbReference type="EMBL" id="LBWL01000004">
    <property type="protein sequence ID" value="KKR09463.1"/>
    <property type="molecule type" value="Genomic_DNA"/>
</dbReference>
<evidence type="ECO:0000313" key="2">
    <source>
        <dbReference type="Proteomes" id="UP000033996"/>
    </source>
</evidence>
<proteinExistence type="predicted"/>
<sequence length="239" mass="28495">MTRRMFSQDIVCSEEFIDMSVSSRDLYYQLAIRADDDGFVQPKSIMRLIGSSQDDLKILITKRFILPFNTGVVVIKHWLIHNMIRLDRYKETRFIKEKNSLFVKPNKVYTDNENKGVPLLATNWQPTGNQWLPQVRLGKDRIDLPQAEKEVFDFQSYLTGMKDSTDNRMRIIRAYWLYKKFTFANHEQAKRQIRRDLRSATDLACYSDKQIKNTFDYLQNKDFKWTLETTIKYINEYGQ</sequence>
<dbReference type="Proteomes" id="UP000033996">
    <property type="component" value="Unassembled WGS sequence"/>
</dbReference>
<dbReference type="AlphaFoldDB" id="A0A837HSF0"/>
<organism evidence="1 2">
    <name type="scientific">Candidatus Yanofskybacteria bacterium GW2011_GWD1_39_16</name>
    <dbReference type="NCBI Taxonomy" id="1619030"/>
    <lineage>
        <taxon>Bacteria</taxon>
        <taxon>Candidatus Yanofskyibacteriota</taxon>
    </lineage>
</organism>
<gene>
    <name evidence="1" type="ORF">UT35_C0004G0002</name>
</gene>